<reference evidence="2 3" key="1">
    <citation type="submission" date="2019-04" db="EMBL/GenBank/DDBJ databases">
        <title>Comparative genomics and transcriptomics to analyze fruiting body development in filamentous ascomycetes.</title>
        <authorList>
            <consortium name="DOE Joint Genome Institute"/>
            <person name="Lutkenhaus R."/>
            <person name="Traeger S."/>
            <person name="Breuer J."/>
            <person name="Kuo A."/>
            <person name="Lipzen A."/>
            <person name="Pangilinan J."/>
            <person name="Dilworth D."/>
            <person name="Sandor L."/>
            <person name="Poggeler S."/>
            <person name="Barry K."/>
            <person name="Grigoriev I.V."/>
            <person name="Nowrousian M."/>
        </authorList>
    </citation>
    <scope>NUCLEOTIDE SEQUENCE [LARGE SCALE GENOMIC DNA]</scope>
    <source>
        <strain evidence="2 3">CBS 389.68</strain>
    </source>
</reference>
<feature type="compositionally biased region" description="Polar residues" evidence="1">
    <location>
        <begin position="17"/>
        <end position="26"/>
    </location>
</feature>
<evidence type="ECO:0000256" key="1">
    <source>
        <dbReference type="SAM" id="MobiDB-lite"/>
    </source>
</evidence>
<keyword evidence="3" id="KW-1185">Reference proteome</keyword>
<evidence type="ECO:0000313" key="3">
    <source>
        <dbReference type="Proteomes" id="UP000298138"/>
    </source>
</evidence>
<evidence type="ECO:0000313" key="2">
    <source>
        <dbReference type="EMBL" id="TGZ83516.1"/>
    </source>
</evidence>
<organism evidence="2 3">
    <name type="scientific">Ascodesmis nigricans</name>
    <dbReference type="NCBI Taxonomy" id="341454"/>
    <lineage>
        <taxon>Eukaryota</taxon>
        <taxon>Fungi</taxon>
        <taxon>Dikarya</taxon>
        <taxon>Ascomycota</taxon>
        <taxon>Pezizomycotina</taxon>
        <taxon>Pezizomycetes</taxon>
        <taxon>Pezizales</taxon>
        <taxon>Ascodesmidaceae</taxon>
        <taxon>Ascodesmis</taxon>
    </lineage>
</organism>
<feature type="region of interest" description="Disordered" evidence="1">
    <location>
        <begin position="1"/>
        <end position="26"/>
    </location>
</feature>
<protein>
    <submittedName>
        <fullName evidence="2">Uncharacterized protein</fullName>
    </submittedName>
</protein>
<accession>A0A4S2N387</accession>
<feature type="region of interest" description="Disordered" evidence="1">
    <location>
        <begin position="51"/>
        <end position="74"/>
    </location>
</feature>
<dbReference type="EMBL" id="ML220113">
    <property type="protein sequence ID" value="TGZ83516.1"/>
    <property type="molecule type" value="Genomic_DNA"/>
</dbReference>
<proteinExistence type="predicted"/>
<dbReference type="InParanoid" id="A0A4S2N387"/>
<dbReference type="AlphaFoldDB" id="A0A4S2N387"/>
<gene>
    <name evidence="2" type="ORF">EX30DRAFT_393113</name>
</gene>
<dbReference type="Proteomes" id="UP000298138">
    <property type="component" value="Unassembled WGS sequence"/>
</dbReference>
<name>A0A4S2N387_9PEZI</name>
<sequence>MNRPNHRHPSRVRKPNSRSNNHRSTLPSLENFSLRLRPFHDCFSTLTGRYSTVGGPSKSESTIEPEAKDTPTTTITTQTTTTTATATAAAATATLLEPVEYTGTEDDDWANLDEKIKSREKIGAEDFKFVNGLLDNITNERNTLITPKKNEKLPTFEQAYAQSWVDVGRKDMEMVDPEKIDALEQAFYGLGDDGYDSDDTLAPGLIGTQPTPEELFDGFRACQDELKENLKELYRDELALHAYLSCYPQIILIFSPFPNPEKCCYPLPALPGTRTFQKAEFKGMKRYCLLAVVKGYWPPINGDERARCGRAHDHDKIVMVETQKLPMESRAVLELRMLWSTRAMLEVNGGPDFKSLAAWIGSGGAQRERAQWSGGRGLQEYESARVERDKL</sequence>
<feature type="compositionally biased region" description="Basic residues" evidence="1">
    <location>
        <begin position="1"/>
        <end position="16"/>
    </location>
</feature>